<dbReference type="Proteomes" id="UP001331561">
    <property type="component" value="Unassembled WGS sequence"/>
</dbReference>
<accession>A0ABU6K027</accession>
<dbReference type="PANTHER" id="PTHR43408:SF1">
    <property type="entry name" value="FMN REDUCTASE (NADPH)"/>
    <property type="match status" value="1"/>
</dbReference>
<dbReference type="InterPro" id="IPR020048">
    <property type="entry name" value="NADPH-dep_FMN_reduc_SsuE"/>
</dbReference>
<reference evidence="6 7" key="1">
    <citation type="submission" date="2024-01" db="EMBL/GenBank/DDBJ databases">
        <title>Uliginosibacterium soil sp. nov.</title>
        <authorList>
            <person name="Lv Y."/>
        </authorList>
    </citation>
    <scope>NUCLEOTIDE SEQUENCE [LARGE SCALE GENOMIC DNA]</scope>
    <source>
        <strain evidence="6 7">H3</strain>
    </source>
</reference>
<evidence type="ECO:0000256" key="4">
    <source>
        <dbReference type="ARBA" id="ARBA00023002"/>
    </source>
</evidence>
<keyword evidence="2" id="KW-0285">Flavoprotein</keyword>
<comment type="similarity">
    <text evidence="1">Belongs to the SsuE family.</text>
</comment>
<dbReference type="Pfam" id="PF03358">
    <property type="entry name" value="FMN_red"/>
    <property type="match status" value="1"/>
</dbReference>
<dbReference type="EMBL" id="JAYXHS010000001">
    <property type="protein sequence ID" value="MEC5384929.1"/>
    <property type="molecule type" value="Genomic_DNA"/>
</dbReference>
<keyword evidence="3" id="KW-0288">FMN</keyword>
<evidence type="ECO:0000313" key="7">
    <source>
        <dbReference type="Proteomes" id="UP001331561"/>
    </source>
</evidence>
<dbReference type="InterPro" id="IPR051814">
    <property type="entry name" value="NAD(P)H-dep_FMN_reductase"/>
</dbReference>
<feature type="domain" description="NADPH-dependent FMN reductase-like" evidence="5">
    <location>
        <begin position="1"/>
        <end position="142"/>
    </location>
</feature>
<gene>
    <name evidence="6" type="primary">ssuE</name>
    <name evidence="6" type="ORF">VVD49_04300</name>
</gene>
<dbReference type="RefSeq" id="WP_327597895.1">
    <property type="nucleotide sequence ID" value="NZ_JAYXHS010000001.1"/>
</dbReference>
<evidence type="ECO:0000256" key="2">
    <source>
        <dbReference type="ARBA" id="ARBA00022630"/>
    </source>
</evidence>
<evidence type="ECO:0000259" key="5">
    <source>
        <dbReference type="Pfam" id="PF03358"/>
    </source>
</evidence>
<dbReference type="GO" id="GO:0052873">
    <property type="term" value="F:FMN reductase (NADPH) activity"/>
    <property type="evidence" value="ECO:0007669"/>
    <property type="project" value="UniProtKB-EC"/>
</dbReference>
<proteinExistence type="inferred from homology"/>
<dbReference type="SUPFAM" id="SSF52218">
    <property type="entry name" value="Flavoproteins"/>
    <property type="match status" value="1"/>
</dbReference>
<keyword evidence="7" id="KW-1185">Reference proteome</keyword>
<comment type="caution">
    <text evidence="6">The sequence shown here is derived from an EMBL/GenBank/DDBJ whole genome shotgun (WGS) entry which is preliminary data.</text>
</comment>
<evidence type="ECO:0000313" key="6">
    <source>
        <dbReference type="EMBL" id="MEC5384929.1"/>
    </source>
</evidence>
<dbReference type="InterPro" id="IPR005025">
    <property type="entry name" value="FMN_Rdtase-like_dom"/>
</dbReference>
<evidence type="ECO:0000256" key="3">
    <source>
        <dbReference type="ARBA" id="ARBA00022643"/>
    </source>
</evidence>
<dbReference type="PANTHER" id="PTHR43408">
    <property type="entry name" value="FMN REDUCTASE (NADPH)"/>
    <property type="match status" value="1"/>
</dbReference>
<dbReference type="InterPro" id="IPR029039">
    <property type="entry name" value="Flavoprotein-like_sf"/>
</dbReference>
<dbReference type="NCBIfam" id="TIGR03567">
    <property type="entry name" value="FMN_reduc_SsuE"/>
    <property type="match status" value="1"/>
</dbReference>
<organism evidence="6 7">
    <name type="scientific">Uliginosibacterium silvisoli</name>
    <dbReference type="NCBI Taxonomy" id="3114758"/>
    <lineage>
        <taxon>Bacteria</taxon>
        <taxon>Pseudomonadati</taxon>
        <taxon>Pseudomonadota</taxon>
        <taxon>Betaproteobacteria</taxon>
        <taxon>Rhodocyclales</taxon>
        <taxon>Zoogloeaceae</taxon>
        <taxon>Uliginosibacterium</taxon>
    </lineage>
</organism>
<protein>
    <submittedName>
        <fullName evidence="6">NADPH-dependent FMN reductase</fullName>
        <ecNumber evidence="6">1.5.1.38</ecNumber>
    </submittedName>
</protein>
<dbReference type="Gene3D" id="3.40.50.360">
    <property type="match status" value="1"/>
</dbReference>
<sequence length="191" mass="19829">MSILTIASSPSASSRSARLLGRARESLAAHGIVGGHLDLRDLSAEALVRANVNEPSIAAAVKAVAEADAIIIATPVYKAAYSGLLKIFLDLLPQDALSGKLVLPIASGGSLAHALAIDYALRPVLSSLNAHNVLPGIFAVDKEIEVQGDGSLLLSPALLSRLTLRLADLRAQLPHAAELQQFARLPQAQAA</sequence>
<name>A0ABU6K027_9RHOO</name>
<dbReference type="EC" id="1.5.1.38" evidence="6"/>
<evidence type="ECO:0000256" key="1">
    <source>
        <dbReference type="ARBA" id="ARBA00005990"/>
    </source>
</evidence>
<keyword evidence="4 6" id="KW-0560">Oxidoreductase</keyword>